<organism evidence="2 3">
    <name type="scientific">Catellatospora chokoriensis</name>
    <dbReference type="NCBI Taxonomy" id="310353"/>
    <lineage>
        <taxon>Bacteria</taxon>
        <taxon>Bacillati</taxon>
        <taxon>Actinomycetota</taxon>
        <taxon>Actinomycetes</taxon>
        <taxon>Micromonosporales</taxon>
        <taxon>Micromonosporaceae</taxon>
        <taxon>Catellatospora</taxon>
    </lineage>
</organism>
<dbReference type="RefSeq" id="WP_191843180.1">
    <property type="nucleotide sequence ID" value="NZ_BAAALB010000002.1"/>
</dbReference>
<dbReference type="InterPro" id="IPR038732">
    <property type="entry name" value="HpyO/CreE_NAD-binding"/>
</dbReference>
<feature type="domain" description="FAD-dependent urate hydroxylase HpyO/Asp monooxygenase CreE-like FAD/NAD(P)-binding" evidence="1">
    <location>
        <begin position="5"/>
        <end position="150"/>
    </location>
</feature>
<dbReference type="Proteomes" id="UP000619293">
    <property type="component" value="Unassembled WGS sequence"/>
</dbReference>
<evidence type="ECO:0000313" key="3">
    <source>
        <dbReference type="Proteomes" id="UP000619293"/>
    </source>
</evidence>
<reference evidence="2 3" key="1">
    <citation type="submission" date="2021-01" db="EMBL/GenBank/DDBJ databases">
        <title>Whole genome shotgun sequence of Catellatospora chokoriensis NBRC 107358.</title>
        <authorList>
            <person name="Komaki H."/>
            <person name="Tamura T."/>
        </authorList>
    </citation>
    <scope>NUCLEOTIDE SEQUENCE [LARGE SCALE GENOMIC DNA]</scope>
    <source>
        <strain evidence="2 3">NBRC 107358</strain>
    </source>
</reference>
<name>A0A8J3K0U9_9ACTN</name>
<comment type="caution">
    <text evidence="2">The sequence shown here is derived from an EMBL/GenBank/DDBJ whole genome shotgun (WGS) entry which is preliminary data.</text>
</comment>
<dbReference type="InterPro" id="IPR036188">
    <property type="entry name" value="FAD/NAD-bd_sf"/>
</dbReference>
<evidence type="ECO:0000313" key="2">
    <source>
        <dbReference type="EMBL" id="GIF88428.1"/>
    </source>
</evidence>
<proteinExistence type="predicted"/>
<dbReference type="PANTHER" id="PTHR40254:SF1">
    <property type="entry name" value="BLR0577 PROTEIN"/>
    <property type="match status" value="1"/>
</dbReference>
<gene>
    <name evidence="2" type="ORF">Cch02nite_18720</name>
</gene>
<dbReference type="Gene3D" id="3.50.50.60">
    <property type="entry name" value="FAD/NAD(P)-binding domain"/>
    <property type="match status" value="1"/>
</dbReference>
<accession>A0A8J3K0U9</accession>
<evidence type="ECO:0000259" key="1">
    <source>
        <dbReference type="Pfam" id="PF13454"/>
    </source>
</evidence>
<dbReference type="EMBL" id="BONG01000008">
    <property type="protein sequence ID" value="GIF88428.1"/>
    <property type="molecule type" value="Genomic_DNA"/>
</dbReference>
<dbReference type="Pfam" id="PF13454">
    <property type="entry name" value="NAD_binding_9"/>
    <property type="match status" value="1"/>
</dbReference>
<dbReference type="InterPro" id="IPR052189">
    <property type="entry name" value="L-asp_N-monooxygenase_NS-form"/>
</dbReference>
<sequence>MGIAVVVGGGCSGVLATRELLRNGWHVVLVDPGARPGRGLAYSTAAPWHLLNSPAAAMSADPDRPDDFLRWCRLRDPRTGPADFVPRSWYGDYLTETLRAADETAQGRLTVQRGRVARIFEPSGHGGPLTVLLTDDVVIPADRVVLALGHPAPSAPARLDAAAARSGAYVADPWRPGALDDLPEGPILLIGTGLTAVDVALTLANAGRHDLTAVSRHGLLPQPHRRPAGPGPAAASQVTQLASGATASAAVSALASAAADTPGGVSAPVSPAQAAAQVQVALPELLAARSAAGLLRSLRRLAAETGDWRAVFDALRPHWDALWQSLPEPGQHRFLRHLARYWEVHRHRMAPDVADSITALRDSGSLRVRAAELCGIEAADEGVRVVLRERHGGAITAPTFAAVVNCTGPGRIVESDPLVRALVAEGMARPGPYRLGLDTDPHGALLRRDGSAHPALWTLGPTRRGVLWETTAAPEIRTQARALAVALGDAGHDRAPIAECVES</sequence>
<dbReference type="AlphaFoldDB" id="A0A8J3K0U9"/>
<protein>
    <submittedName>
        <fullName evidence="2">Pyridine nucleotide-disulfide oxidoreductase</fullName>
    </submittedName>
</protein>
<keyword evidence="3" id="KW-1185">Reference proteome</keyword>
<dbReference type="PANTHER" id="PTHR40254">
    <property type="entry name" value="BLR0577 PROTEIN"/>
    <property type="match status" value="1"/>
</dbReference>
<dbReference type="SUPFAM" id="SSF51905">
    <property type="entry name" value="FAD/NAD(P)-binding domain"/>
    <property type="match status" value="1"/>
</dbReference>